<dbReference type="Proteomes" id="UP001147747">
    <property type="component" value="Unassembled WGS sequence"/>
</dbReference>
<dbReference type="OrthoDB" id="4725912at2759"/>
<dbReference type="GeneID" id="81377512"/>
<dbReference type="AlphaFoldDB" id="A0A9W9SG59"/>
<evidence type="ECO:0000313" key="2">
    <source>
        <dbReference type="Proteomes" id="UP001147747"/>
    </source>
</evidence>
<comment type="caution">
    <text evidence="1">The sequence shown here is derived from an EMBL/GenBank/DDBJ whole genome shotgun (WGS) entry which is preliminary data.</text>
</comment>
<accession>A0A9W9SG59</accession>
<dbReference type="EMBL" id="JAPZBU010000012">
    <property type="protein sequence ID" value="KAJ5377009.1"/>
    <property type="molecule type" value="Genomic_DNA"/>
</dbReference>
<reference evidence="1" key="1">
    <citation type="submission" date="2022-12" db="EMBL/GenBank/DDBJ databases">
        <authorList>
            <person name="Petersen C."/>
        </authorList>
    </citation>
    <scope>NUCLEOTIDE SEQUENCE</scope>
    <source>
        <strain evidence="1">IBT 29677</strain>
    </source>
</reference>
<dbReference type="RefSeq" id="XP_056482039.1">
    <property type="nucleotide sequence ID" value="XM_056638532.1"/>
</dbReference>
<evidence type="ECO:0000313" key="1">
    <source>
        <dbReference type="EMBL" id="KAJ5377009.1"/>
    </source>
</evidence>
<organism evidence="1 2">
    <name type="scientific">Penicillium cosmopolitanum</name>
    <dbReference type="NCBI Taxonomy" id="1131564"/>
    <lineage>
        <taxon>Eukaryota</taxon>
        <taxon>Fungi</taxon>
        <taxon>Dikarya</taxon>
        <taxon>Ascomycota</taxon>
        <taxon>Pezizomycotina</taxon>
        <taxon>Eurotiomycetes</taxon>
        <taxon>Eurotiomycetidae</taxon>
        <taxon>Eurotiales</taxon>
        <taxon>Aspergillaceae</taxon>
        <taxon>Penicillium</taxon>
    </lineage>
</organism>
<name>A0A9W9SG59_9EURO</name>
<protein>
    <submittedName>
        <fullName evidence="1">Uncharacterized protein</fullName>
    </submittedName>
</protein>
<keyword evidence="2" id="KW-1185">Reference proteome</keyword>
<proteinExistence type="predicted"/>
<gene>
    <name evidence="1" type="ORF">N7509_013895</name>
</gene>
<sequence length="186" mass="20599">MSTGIQMIHVHYRSNSLLLLDSDDITPLYTVQIGRKTPQMQMVSLCEEHAQVPSDNDGSARRLSTALFKMLSTDVQLSIRGKPALMQRSNLFSRSYCFRSVALDGESLLWEADGALSGDFKLVHRQNGQVLTRFRNKVFSAVEVGSFEMVGELSERLKEEILITGLSVLVMVQSLNLAGMVLMGSG</sequence>
<reference evidence="1" key="2">
    <citation type="journal article" date="2023" name="IMA Fungus">
        <title>Comparative genomic study of the Penicillium genus elucidates a diverse pangenome and 15 lateral gene transfer events.</title>
        <authorList>
            <person name="Petersen C."/>
            <person name="Sorensen T."/>
            <person name="Nielsen M.R."/>
            <person name="Sondergaard T.E."/>
            <person name="Sorensen J.L."/>
            <person name="Fitzpatrick D.A."/>
            <person name="Frisvad J.C."/>
            <person name="Nielsen K.L."/>
        </authorList>
    </citation>
    <scope>NUCLEOTIDE SEQUENCE</scope>
    <source>
        <strain evidence="1">IBT 29677</strain>
    </source>
</reference>